<dbReference type="GO" id="GO:0046872">
    <property type="term" value="F:metal ion binding"/>
    <property type="evidence" value="ECO:0007669"/>
    <property type="project" value="UniProtKB-KW"/>
</dbReference>
<keyword evidence="5 6" id="KW-0067">ATP-binding</keyword>
<evidence type="ECO:0000259" key="8">
    <source>
        <dbReference type="Pfam" id="PF02503"/>
    </source>
</evidence>
<dbReference type="EC" id="2.7.4.1" evidence="6 7"/>
<evidence type="ECO:0000256" key="3">
    <source>
        <dbReference type="ARBA" id="ARBA00022741"/>
    </source>
</evidence>
<comment type="caution">
    <text evidence="12">The sequence shown here is derived from an EMBL/GenBank/DDBJ whole genome shotgun (WGS) entry which is preliminary data.</text>
</comment>
<keyword evidence="3 6" id="KW-0547">Nucleotide-binding</keyword>
<evidence type="ECO:0000256" key="7">
    <source>
        <dbReference type="RuleBase" id="RU003800"/>
    </source>
</evidence>
<dbReference type="Proteomes" id="UP000623250">
    <property type="component" value="Unassembled WGS sequence"/>
</dbReference>
<evidence type="ECO:0000256" key="1">
    <source>
        <dbReference type="ARBA" id="ARBA00022553"/>
    </source>
</evidence>
<dbReference type="RefSeq" id="WP_199502492.1">
    <property type="nucleotide sequence ID" value="NZ_JAEMUK010000079.1"/>
</dbReference>
<dbReference type="Pfam" id="PF13090">
    <property type="entry name" value="PP_kinase_C"/>
    <property type="match status" value="1"/>
</dbReference>
<proteinExistence type="inferred from homology"/>
<dbReference type="CDD" id="cd09168">
    <property type="entry name" value="PLDc_PaPPK1_C2_like"/>
    <property type="match status" value="1"/>
</dbReference>
<dbReference type="NCBIfam" id="TIGR03705">
    <property type="entry name" value="poly_P_kin"/>
    <property type="match status" value="1"/>
</dbReference>
<feature type="binding site" evidence="6">
    <location>
        <position position="620"/>
    </location>
    <ligand>
        <name>ATP</name>
        <dbReference type="ChEBI" id="CHEBI:30616"/>
    </ligand>
</feature>
<reference evidence="12 13" key="1">
    <citation type="submission" date="2020-12" db="EMBL/GenBank/DDBJ databases">
        <title>Revised draft genomes of Rhodomicrobium vannielii ATCC 17100 and Rhodomicrobium udaipurense JA643.</title>
        <authorList>
            <person name="Conners E.M."/>
            <person name="Davenport E.J."/>
            <person name="Bose A."/>
        </authorList>
    </citation>
    <scope>NUCLEOTIDE SEQUENCE [LARGE SCALE GENOMIC DNA]</scope>
    <source>
        <strain evidence="12 13">JA643</strain>
    </source>
</reference>
<dbReference type="GO" id="GO:0005524">
    <property type="term" value="F:ATP binding"/>
    <property type="evidence" value="ECO:0007669"/>
    <property type="project" value="UniProtKB-KW"/>
</dbReference>
<dbReference type="PANTHER" id="PTHR30218:SF0">
    <property type="entry name" value="POLYPHOSPHATE KINASE"/>
    <property type="match status" value="1"/>
</dbReference>
<dbReference type="Pfam" id="PF13089">
    <property type="entry name" value="PP_kinase_N"/>
    <property type="match status" value="1"/>
</dbReference>
<accession>A0A8I1KKR1</accession>
<dbReference type="NCBIfam" id="NF003921">
    <property type="entry name" value="PRK05443.2-2"/>
    <property type="match status" value="1"/>
</dbReference>
<evidence type="ECO:0000256" key="5">
    <source>
        <dbReference type="ARBA" id="ARBA00022840"/>
    </source>
</evidence>
<keyword evidence="2 6" id="KW-0808">Transferase</keyword>
<evidence type="ECO:0000313" key="13">
    <source>
        <dbReference type="Proteomes" id="UP000623250"/>
    </source>
</evidence>
<dbReference type="SUPFAM" id="SSF140356">
    <property type="entry name" value="PPK N-terminal domain-like"/>
    <property type="match status" value="1"/>
</dbReference>
<comment type="catalytic activity">
    <reaction evidence="6 7">
        <text>[phosphate](n) + ATP = [phosphate](n+1) + ADP</text>
        <dbReference type="Rhea" id="RHEA:19573"/>
        <dbReference type="Rhea" id="RHEA-COMP:9859"/>
        <dbReference type="Rhea" id="RHEA-COMP:14280"/>
        <dbReference type="ChEBI" id="CHEBI:16838"/>
        <dbReference type="ChEBI" id="CHEBI:30616"/>
        <dbReference type="ChEBI" id="CHEBI:456216"/>
        <dbReference type="EC" id="2.7.4.1"/>
    </reaction>
</comment>
<evidence type="ECO:0000256" key="6">
    <source>
        <dbReference type="HAMAP-Rule" id="MF_00347"/>
    </source>
</evidence>
<gene>
    <name evidence="6" type="primary">ppk</name>
    <name evidence="12" type="ORF">JDN41_13075</name>
</gene>
<name>A0A8I1KKR1_9HYPH</name>
<keyword evidence="1 6" id="KW-0597">Phosphoprotein</keyword>
<comment type="function">
    <text evidence="6 7">Catalyzes the reversible transfer of the terminal phosphate of ATP to form a long-chain polyphosphate (polyP).</text>
</comment>
<feature type="domain" description="Polyphosphate kinase C-terminal" evidence="10">
    <location>
        <begin position="532"/>
        <end position="706"/>
    </location>
</feature>
<dbReference type="InterPro" id="IPR003414">
    <property type="entry name" value="PP_kinase"/>
</dbReference>
<dbReference type="NCBIfam" id="NF003919">
    <property type="entry name" value="PRK05443.1-4"/>
    <property type="match status" value="1"/>
</dbReference>
<dbReference type="SUPFAM" id="SSF56024">
    <property type="entry name" value="Phospholipase D/nuclease"/>
    <property type="match status" value="2"/>
</dbReference>
<evidence type="ECO:0000259" key="9">
    <source>
        <dbReference type="Pfam" id="PF13089"/>
    </source>
</evidence>
<evidence type="ECO:0000259" key="11">
    <source>
        <dbReference type="Pfam" id="PF17941"/>
    </source>
</evidence>
<dbReference type="GO" id="GO:0008976">
    <property type="term" value="F:polyphosphate kinase activity"/>
    <property type="evidence" value="ECO:0007669"/>
    <property type="project" value="UniProtKB-UniRule"/>
</dbReference>
<protein>
    <recommendedName>
        <fullName evidence="6 7">Polyphosphate kinase</fullName>
        <ecNumber evidence="6 7">2.7.4.1</ecNumber>
    </recommendedName>
    <alternativeName>
        <fullName evidence="6">ATP-polyphosphate phosphotransferase</fullName>
    </alternativeName>
    <alternativeName>
        <fullName evidence="6">Polyphosphoric acid kinase</fullName>
    </alternativeName>
</protein>
<feature type="binding site" evidence="6">
    <location>
        <position position="431"/>
    </location>
    <ligand>
        <name>Mg(2+)</name>
        <dbReference type="ChEBI" id="CHEBI:18420"/>
    </ligand>
</feature>
<feature type="binding site" evidence="6">
    <location>
        <position position="401"/>
    </location>
    <ligand>
        <name>Mg(2+)</name>
        <dbReference type="ChEBI" id="CHEBI:18420"/>
    </ligand>
</feature>
<feature type="domain" description="Polyphosphate kinase C-terminal" evidence="11">
    <location>
        <begin position="358"/>
        <end position="524"/>
    </location>
</feature>
<dbReference type="Pfam" id="PF02503">
    <property type="entry name" value="PP_kinase"/>
    <property type="match status" value="1"/>
</dbReference>
<dbReference type="InterPro" id="IPR024953">
    <property type="entry name" value="PP_kinase_middle"/>
</dbReference>
<evidence type="ECO:0000259" key="10">
    <source>
        <dbReference type="Pfam" id="PF13090"/>
    </source>
</evidence>
<dbReference type="Pfam" id="PF17941">
    <property type="entry name" value="PP_kinase_C_1"/>
    <property type="match status" value="1"/>
</dbReference>
<dbReference type="GO" id="GO:0006799">
    <property type="term" value="P:polyphosphate biosynthetic process"/>
    <property type="evidence" value="ECO:0007669"/>
    <property type="project" value="UniProtKB-UniRule"/>
</dbReference>
<dbReference type="PANTHER" id="PTHR30218">
    <property type="entry name" value="POLYPHOSPHATE KINASE"/>
    <property type="match status" value="1"/>
</dbReference>
<evidence type="ECO:0000256" key="4">
    <source>
        <dbReference type="ARBA" id="ARBA00022777"/>
    </source>
</evidence>
<feature type="binding site" evidence="6">
    <location>
        <position position="496"/>
    </location>
    <ligand>
        <name>ATP</name>
        <dbReference type="ChEBI" id="CHEBI:30616"/>
    </ligand>
</feature>
<dbReference type="SUPFAM" id="SSF143724">
    <property type="entry name" value="PHP14-like"/>
    <property type="match status" value="1"/>
</dbReference>
<dbReference type="InterPro" id="IPR025200">
    <property type="entry name" value="PPK_C_dom2"/>
</dbReference>
<dbReference type="InterPro" id="IPR025198">
    <property type="entry name" value="PPK_N_dom"/>
</dbReference>
<dbReference type="NCBIfam" id="NF003917">
    <property type="entry name" value="PRK05443.1-1"/>
    <property type="match status" value="1"/>
</dbReference>
<keyword evidence="6" id="KW-0460">Magnesium</keyword>
<feature type="active site" description="Phosphohistidine intermediate" evidence="6">
    <location>
        <position position="463"/>
    </location>
</feature>
<dbReference type="GO" id="GO:0009358">
    <property type="term" value="C:polyphosphate kinase complex"/>
    <property type="evidence" value="ECO:0007669"/>
    <property type="project" value="InterPro"/>
</dbReference>
<sequence length="741" mass="83560">MKIAEAEPVPTYRDRIEAFGVERFFNRELSWLAFNRRVLEESANTRNPLLERVRFLAISGSNLDEFYRVRVAGLHEQAATEIVEVSPDGLTPRQQVEKINEAVMPLSAIQQERWNALREDMAKEQIYMASAKSLSDAERDWLEIYFMRRVFSALSAVAVDAAHPFPHVQSQELVLVLECTRELALVGDSDFEGEPRLMYALVVIPNGLDRFIRLPQTEGKNGKPEIRFIAMEMLIALHAHTLLPGFKVKHAGLFRPLRNSGIEFQEKSEDLQKVLRKALVRRQLGEVIRLEMSESLPVAARELIIAGLKIDRADVVPVDGLFAIADISQLIVSDRPDLVYKPFEIRFPERIAEFENDCFAAISSKDIVVHHPYESFDVVLQYLRQAASDPDVVAIKWTLYRTSKRSPIVEALRQAREAGKSVTVMIEVTARFDELNNLEWAKQLEAVGVHVVYGLTQLDLKTHAKLGQVVRKENGELRTYCHIGTGNYHPATAKIYTDLSYFTADAAVGRDVSRIFNYVTTYSRPNNLERMYISPHGIKARIIEEIHNEIAHAKAGRPAAIWMKLNALVDPEVIDALYEASLSGVPVDLVIRGICCLKPGIHGLSENIRAKSIIGRFLEHSRIYCFGAGHGLPSEDAHVYISSADMMPRNLERRVEAMTAITNPTVHEQVLDQIMIANLKDNLQSWKIESDGSSQRFHLKPGEEPFSAHEYFMTNPSLSGRGGALKQNFPRRFAVASAPHA</sequence>
<feature type="binding site" evidence="6">
    <location>
        <position position="592"/>
    </location>
    <ligand>
        <name>ATP</name>
        <dbReference type="ChEBI" id="CHEBI:30616"/>
    </ligand>
</feature>
<dbReference type="InterPro" id="IPR036832">
    <property type="entry name" value="PPK_N_dom_sf"/>
</dbReference>
<comment type="PTM">
    <text evidence="6 7">An intermediate of this reaction is the autophosphorylated ppk in which a phosphate is covalently linked to a histidine residue through a N-P bond.</text>
</comment>
<dbReference type="EMBL" id="JAEMUK010000079">
    <property type="protein sequence ID" value="MBJ7544481.1"/>
    <property type="molecule type" value="Genomic_DNA"/>
</dbReference>
<dbReference type="Gene3D" id="3.30.870.10">
    <property type="entry name" value="Endonuclease Chain A"/>
    <property type="match status" value="2"/>
</dbReference>
<keyword evidence="4 6" id="KW-0418">Kinase</keyword>
<dbReference type="AlphaFoldDB" id="A0A8I1KKR1"/>
<organism evidence="12 13">
    <name type="scientific">Rhodomicrobium udaipurense</name>
    <dbReference type="NCBI Taxonomy" id="1202716"/>
    <lineage>
        <taxon>Bacteria</taxon>
        <taxon>Pseudomonadati</taxon>
        <taxon>Pseudomonadota</taxon>
        <taxon>Alphaproteobacteria</taxon>
        <taxon>Hyphomicrobiales</taxon>
        <taxon>Hyphomicrobiaceae</taxon>
        <taxon>Rhodomicrobium</taxon>
    </lineage>
</organism>
<feature type="binding site" evidence="6">
    <location>
        <position position="62"/>
    </location>
    <ligand>
        <name>ATP</name>
        <dbReference type="ChEBI" id="CHEBI:30616"/>
    </ligand>
</feature>
<dbReference type="CDD" id="cd09165">
    <property type="entry name" value="PLDc_PaPPK1_C1_like"/>
    <property type="match status" value="1"/>
</dbReference>
<dbReference type="Gene3D" id="3.30.1840.10">
    <property type="entry name" value="Polyphosphate kinase middle domain"/>
    <property type="match status" value="1"/>
</dbReference>
<evidence type="ECO:0000256" key="2">
    <source>
        <dbReference type="ARBA" id="ARBA00022679"/>
    </source>
</evidence>
<dbReference type="Gene3D" id="1.20.58.310">
    <property type="entry name" value="Polyphosphate kinase N-terminal domain"/>
    <property type="match status" value="1"/>
</dbReference>
<dbReference type="InterPro" id="IPR041108">
    <property type="entry name" value="PP_kinase_C_1"/>
</dbReference>
<evidence type="ECO:0000313" key="12">
    <source>
        <dbReference type="EMBL" id="MBJ7544481.1"/>
    </source>
</evidence>
<comment type="cofactor">
    <cofactor evidence="6">
        <name>Mg(2+)</name>
        <dbReference type="ChEBI" id="CHEBI:18420"/>
    </cofactor>
</comment>
<feature type="domain" description="Polyphosphate kinase middle" evidence="8">
    <location>
        <begin position="138"/>
        <end position="330"/>
    </location>
</feature>
<comment type="similarity">
    <text evidence="6 7">Belongs to the polyphosphate kinase 1 (PPK1) family.</text>
</comment>
<dbReference type="HAMAP" id="MF_00347">
    <property type="entry name" value="Polyphosphate_kinase"/>
    <property type="match status" value="1"/>
</dbReference>
<dbReference type="PIRSF" id="PIRSF015589">
    <property type="entry name" value="PP_kinase"/>
    <property type="match status" value="1"/>
</dbReference>
<keyword evidence="13" id="KW-1185">Reference proteome</keyword>
<keyword evidence="6" id="KW-0479">Metal-binding</keyword>
<dbReference type="InterPro" id="IPR036830">
    <property type="entry name" value="PP_kinase_middle_dom_sf"/>
</dbReference>
<feature type="domain" description="Polyphosphate kinase N-terminal" evidence="9">
    <location>
        <begin position="24"/>
        <end position="128"/>
    </location>
</feature>